<evidence type="ECO:0000256" key="13">
    <source>
        <dbReference type="ARBA" id="ARBA00049244"/>
    </source>
</evidence>
<name>A0AA37BQF3_9ARCH</name>
<evidence type="ECO:0000256" key="5">
    <source>
        <dbReference type="ARBA" id="ARBA00022705"/>
    </source>
</evidence>
<dbReference type="Pfam" id="PF03833">
    <property type="entry name" value="PolC_DP2_N"/>
    <property type="match status" value="1"/>
</dbReference>
<dbReference type="InterPro" id="IPR056171">
    <property type="entry name" value="PolC_DP2_central_dom"/>
</dbReference>
<dbReference type="GO" id="GO:0008310">
    <property type="term" value="F:single-stranded DNA 3'-5' DNA exonuclease activity"/>
    <property type="evidence" value="ECO:0007669"/>
    <property type="project" value="UniProtKB-EC"/>
</dbReference>
<keyword evidence="9 14" id="KW-0239">DNA-directed DNA polymerase</keyword>
<evidence type="ECO:0000313" key="18">
    <source>
        <dbReference type="EMBL" id="GGM69922.1"/>
    </source>
</evidence>
<dbReference type="RefSeq" id="WP_188680027.1">
    <property type="nucleotide sequence ID" value="NZ_BMNY01000001.1"/>
</dbReference>
<sequence>MLLSHHEDPISAYRENIERKVRECYDLAQRARSQGRDVTDRVEIPLASDMADRVEELISIPGIAAEIRELGEKMSREEVAIEMARRVASRLSGQGTEAALDKAVRVGLAILTEGILVAPLEGIGGVYISKNDDGSTYAGIVYAGPIRGAGGTAQALSVLIGDVVRRELGIGRFLPTEDEIERYIEEVQAYNRVKHLQYMPTAEEIKLVIQNSPICIDGEGSEEEEVSGHRDMKRIRTNRIRGGMCLVLCEGLIQKAKKVLKYTNALRLEEWNFLSQLTGKKEDGSSEKKSEKFLKDLIAGRPVFTHPGRPGGFRLRYGRSRVSGLAAVSLNPATMYVMDKFIAIGSQLKLEMPGKAGAITPCDEIDGPMVRLSNGDHVRIDRLEDAKMLENEITEITDAGEILISYGDFLENNHVLETPSFTAEWWRIYASRFPELSKYVSSRPGSREAVEISVRYGVPLHPAWDYFWHDISVDELRELRDLAMASRVSGEDALMDARAEDTLVKLGVEFRKVEGGILVRDAFALFYSMGLRISGGSVEKFGEIEGKDAVECVNRASGIAIKPRAPTRVGARMGRPEKAGDRKMKPMVHVLFPVENYGDTRRSIKNAGKTGTIKVEVQARSCRSCGYQGPQPLCPECGSTTSPVRTTEMDVDLDLILRRAEERLSIDLEQIGELKGVKKLMSRNRVCEPIEKGILRAYHGISTNKDGTARFDMTDIPITHFRPEEIGVSRERLQELGYRGDGILELYPQDIIIPRQAAEYLLRVARFVDDLLVKYYGMEPYYMCESADDLIGHLVIGLAPHTSGGIVGRIIGFSDVSACYAHPLFHAAKRRNCDGDEDSVMLLMDGLLNFSREFLPSTTGGLMDAPLVLTVNLRPDEVDKEAMNLDTMWEYPEEFYLAAERHAMPSEIEGIMKPYKKFIAENGTYYGIGYTHDTRDISEGVKVSSYKTIESMEEKISMQLGLASKLRAVDVDDVAARVLESHFLPDIFGNFRRFFSQEFRCTKCNTKYRRVPLSGKCLRCGNPQLTLTIHRGSIVKYMDETIKMAEKYNLPWYLKMRIDNLVKTIEGTFGEEERKEVIGLEAYQGR</sequence>
<evidence type="ECO:0000259" key="17">
    <source>
        <dbReference type="Pfam" id="PF24846"/>
    </source>
</evidence>
<dbReference type="Pfam" id="PF24844">
    <property type="entry name" value="PolC_DP2_central"/>
    <property type="match status" value="1"/>
</dbReference>
<dbReference type="PANTHER" id="PTHR42210:SF1">
    <property type="entry name" value="DNA POLYMERASE II LARGE SUBUNIT"/>
    <property type="match status" value="1"/>
</dbReference>
<keyword evidence="3 14" id="KW-0808">Transferase</keyword>
<dbReference type="InterPro" id="IPR056172">
    <property type="entry name" value="PolC_DP2_cat_dom"/>
</dbReference>
<dbReference type="GO" id="GO:0003887">
    <property type="term" value="F:DNA-directed DNA polymerase activity"/>
    <property type="evidence" value="ECO:0007669"/>
    <property type="project" value="UniProtKB-UniRule"/>
</dbReference>
<feature type="domain" description="DNA polymerase II large subunit DP2 N-terminal" evidence="15">
    <location>
        <begin position="13"/>
        <end position="279"/>
    </location>
</feature>
<keyword evidence="5 14" id="KW-0235">DNA replication</keyword>
<keyword evidence="4 14" id="KW-0548">Nucleotidyltransferase</keyword>
<keyword evidence="19" id="KW-1185">Reference proteome</keyword>
<evidence type="ECO:0000313" key="19">
    <source>
        <dbReference type="Proteomes" id="UP000632195"/>
    </source>
</evidence>
<comment type="similarity">
    <text evidence="1 14">Belongs to the archaeal DNA polymerase II family.</text>
</comment>
<dbReference type="NCBIfam" id="NF003103">
    <property type="entry name" value="PRK04023.1"/>
    <property type="match status" value="1"/>
</dbReference>
<evidence type="ECO:0000256" key="6">
    <source>
        <dbReference type="ARBA" id="ARBA00022722"/>
    </source>
</evidence>
<evidence type="ECO:0000256" key="12">
    <source>
        <dbReference type="ARBA" id="ARBA00025068"/>
    </source>
</evidence>
<dbReference type="EMBL" id="BMNY01000001">
    <property type="protein sequence ID" value="GGM69922.1"/>
    <property type="molecule type" value="Genomic_DNA"/>
</dbReference>
<evidence type="ECO:0000256" key="14">
    <source>
        <dbReference type="HAMAP-Rule" id="MF_00324"/>
    </source>
</evidence>
<dbReference type="GO" id="GO:0006308">
    <property type="term" value="P:DNA catabolic process"/>
    <property type="evidence" value="ECO:0007669"/>
    <property type="project" value="UniProtKB-UniRule"/>
</dbReference>
<dbReference type="InterPro" id="IPR004475">
    <property type="entry name" value="PolC_DP2"/>
</dbReference>
<dbReference type="HAMAP" id="MF_00324">
    <property type="entry name" value="DNApol_II_L_arch"/>
    <property type="match status" value="1"/>
</dbReference>
<keyword evidence="10 14" id="KW-0238">DNA-binding</keyword>
<reference evidence="18" key="2">
    <citation type="submission" date="2022-09" db="EMBL/GenBank/DDBJ databases">
        <authorList>
            <person name="Sun Q."/>
            <person name="Ohkuma M."/>
        </authorList>
    </citation>
    <scope>NUCLEOTIDE SEQUENCE</scope>
    <source>
        <strain evidence="18">JCM 13583</strain>
    </source>
</reference>
<feature type="domain" description="DNA polymerase II large subunit DP2 catalytic" evidence="17">
    <location>
        <begin position="671"/>
        <end position="955"/>
    </location>
</feature>
<evidence type="ECO:0000256" key="11">
    <source>
        <dbReference type="ARBA" id="ARBA00023268"/>
    </source>
</evidence>
<keyword evidence="7 14" id="KW-0378">Hydrolase</keyword>
<proteinExistence type="inferred from homology"/>
<dbReference type="Pfam" id="PF24846">
    <property type="entry name" value="PolC_DP2_cat"/>
    <property type="match status" value="1"/>
</dbReference>
<evidence type="ECO:0000256" key="10">
    <source>
        <dbReference type="ARBA" id="ARBA00023125"/>
    </source>
</evidence>
<evidence type="ECO:0000256" key="4">
    <source>
        <dbReference type="ARBA" id="ARBA00022695"/>
    </source>
</evidence>
<gene>
    <name evidence="14" type="primary">polC</name>
    <name evidence="18" type="ORF">GCM10007108_05000</name>
</gene>
<dbReference type="PIRSF" id="PIRSF016275">
    <property type="entry name" value="PolC_DP2"/>
    <property type="match status" value="1"/>
</dbReference>
<keyword evidence="8 14" id="KW-0269">Exonuclease</keyword>
<comment type="caution">
    <text evidence="18">The sequence shown here is derived from an EMBL/GenBank/DDBJ whole genome shotgun (WGS) entry which is preliminary data.</text>
</comment>
<evidence type="ECO:0000256" key="3">
    <source>
        <dbReference type="ARBA" id="ARBA00022679"/>
    </source>
</evidence>
<dbReference type="EC" id="2.7.7.7" evidence="14"/>
<evidence type="ECO:0000256" key="9">
    <source>
        <dbReference type="ARBA" id="ARBA00022932"/>
    </source>
</evidence>
<evidence type="ECO:0000256" key="8">
    <source>
        <dbReference type="ARBA" id="ARBA00022839"/>
    </source>
</evidence>
<evidence type="ECO:0000256" key="2">
    <source>
        <dbReference type="ARBA" id="ARBA00011315"/>
    </source>
</evidence>
<comment type="function">
    <text evidence="12 14">Possesses two activities: a DNA synthesis (polymerase) and an exonucleolytic activity that degrades single-stranded DNA in the 3'- to 5'-direction. Has a template-primer preference which is characteristic of a replicative DNA polymerase.</text>
</comment>
<feature type="domain" description="DNA polymerase II large subunit DP2 central" evidence="16">
    <location>
        <begin position="285"/>
        <end position="647"/>
    </location>
</feature>
<comment type="catalytic activity">
    <reaction evidence="13 14">
        <text>DNA(n) + a 2'-deoxyribonucleoside 5'-triphosphate = DNA(n+1) + diphosphate</text>
        <dbReference type="Rhea" id="RHEA:22508"/>
        <dbReference type="Rhea" id="RHEA-COMP:17339"/>
        <dbReference type="Rhea" id="RHEA-COMP:17340"/>
        <dbReference type="ChEBI" id="CHEBI:33019"/>
        <dbReference type="ChEBI" id="CHEBI:61560"/>
        <dbReference type="ChEBI" id="CHEBI:173112"/>
        <dbReference type="EC" id="2.7.7.7"/>
    </reaction>
</comment>
<comment type="subunit">
    <text evidence="2 14">Heterodimer of a large subunit and a small subunit.</text>
</comment>
<comment type="catalytic activity">
    <reaction evidence="14">
        <text>Exonucleolytic cleavage in the 3'- to 5'-direction to yield nucleoside 5'-phosphates.</text>
        <dbReference type="EC" id="3.1.11.1"/>
    </reaction>
</comment>
<dbReference type="AlphaFoldDB" id="A0AA37BQF3"/>
<keyword evidence="11 14" id="KW-0511">Multifunctional enzyme</keyword>
<accession>A0AA37BQF3</accession>
<dbReference type="GO" id="GO:0006261">
    <property type="term" value="P:DNA-templated DNA replication"/>
    <property type="evidence" value="ECO:0007669"/>
    <property type="project" value="UniProtKB-UniRule"/>
</dbReference>
<evidence type="ECO:0000256" key="1">
    <source>
        <dbReference type="ARBA" id="ARBA00011053"/>
    </source>
</evidence>
<reference evidence="18" key="1">
    <citation type="journal article" date="2014" name="Int. J. Syst. Evol. Microbiol.">
        <title>Complete genome sequence of Corynebacterium casei LMG S-19264T (=DSM 44701T), isolated from a smear-ripened cheese.</title>
        <authorList>
            <consortium name="US DOE Joint Genome Institute (JGI-PGF)"/>
            <person name="Walter F."/>
            <person name="Albersmeier A."/>
            <person name="Kalinowski J."/>
            <person name="Ruckert C."/>
        </authorList>
    </citation>
    <scope>NUCLEOTIDE SEQUENCE</scope>
    <source>
        <strain evidence="18">JCM 13583</strain>
    </source>
</reference>
<protein>
    <recommendedName>
        <fullName evidence="14">DNA polymerase II large subunit</fullName>
        <shortName evidence="14">Pol II</shortName>
        <ecNumber evidence="14">2.7.7.7</ecNumber>
    </recommendedName>
    <alternativeName>
        <fullName evidence="14">Exodeoxyribonuclease large subunit</fullName>
        <ecNumber evidence="14">3.1.11.1</ecNumber>
    </alternativeName>
</protein>
<evidence type="ECO:0000256" key="7">
    <source>
        <dbReference type="ARBA" id="ARBA00022801"/>
    </source>
</evidence>
<organism evidence="18 19">
    <name type="scientific">Thermogymnomonas acidicola</name>
    <dbReference type="NCBI Taxonomy" id="399579"/>
    <lineage>
        <taxon>Archaea</taxon>
        <taxon>Methanobacteriati</taxon>
        <taxon>Thermoplasmatota</taxon>
        <taxon>Thermoplasmata</taxon>
        <taxon>Thermoplasmatales</taxon>
        <taxon>Thermogymnomonas</taxon>
    </lineage>
</organism>
<dbReference type="EC" id="3.1.11.1" evidence="14"/>
<dbReference type="Proteomes" id="UP000632195">
    <property type="component" value="Unassembled WGS sequence"/>
</dbReference>
<dbReference type="NCBIfam" id="TIGR00354">
    <property type="entry name" value="polC"/>
    <property type="match status" value="1"/>
</dbReference>
<evidence type="ECO:0000259" key="16">
    <source>
        <dbReference type="Pfam" id="PF24844"/>
    </source>
</evidence>
<dbReference type="GO" id="GO:0003677">
    <property type="term" value="F:DNA binding"/>
    <property type="evidence" value="ECO:0007669"/>
    <property type="project" value="UniProtKB-UniRule"/>
</dbReference>
<dbReference type="InterPro" id="IPR016033">
    <property type="entry name" value="PolC_DP2_N"/>
</dbReference>
<keyword evidence="6 14" id="KW-0540">Nuclease</keyword>
<evidence type="ECO:0000259" key="15">
    <source>
        <dbReference type="Pfam" id="PF03833"/>
    </source>
</evidence>
<dbReference type="PANTHER" id="PTHR42210">
    <property type="entry name" value="DNA POLYMERASE II LARGE SUBUNIT"/>
    <property type="match status" value="1"/>
</dbReference>